<feature type="domain" description="Ribonuclease H2 subunit B wHTH" evidence="8">
    <location>
        <begin position="100"/>
        <end position="255"/>
    </location>
</feature>
<feature type="compositionally biased region" description="Polar residues" evidence="7">
    <location>
        <begin position="1109"/>
        <end position="1126"/>
    </location>
</feature>
<dbReference type="CDD" id="cd09270">
    <property type="entry name" value="RNase_H2-B"/>
    <property type="match status" value="1"/>
</dbReference>
<feature type="compositionally biased region" description="Basic residues" evidence="7">
    <location>
        <begin position="1185"/>
        <end position="1198"/>
    </location>
</feature>
<dbReference type="Gene3D" id="2.20.25.530">
    <property type="match status" value="1"/>
</dbReference>
<feature type="region of interest" description="Disordered" evidence="7">
    <location>
        <begin position="657"/>
        <end position="691"/>
    </location>
</feature>
<dbReference type="Pfam" id="PF09468">
    <property type="entry name" value="RNase_H2-Ydr279"/>
    <property type="match status" value="1"/>
</dbReference>
<dbReference type="GO" id="GO:0005654">
    <property type="term" value="C:nucleoplasm"/>
    <property type="evidence" value="ECO:0007669"/>
    <property type="project" value="TreeGrafter"/>
</dbReference>
<feature type="region of interest" description="Disordered" evidence="7">
    <location>
        <begin position="607"/>
        <end position="644"/>
    </location>
</feature>
<feature type="region of interest" description="Disordered" evidence="7">
    <location>
        <begin position="841"/>
        <end position="871"/>
    </location>
</feature>
<evidence type="ECO:0000313" key="10">
    <source>
        <dbReference type="EMBL" id="GBE81112.1"/>
    </source>
</evidence>
<feature type="domain" description="Rnh202 triple barrel" evidence="9">
    <location>
        <begin position="28"/>
        <end position="97"/>
    </location>
</feature>
<dbReference type="PANTHER" id="PTHR13383">
    <property type="entry name" value="RIBONUCLEASE H2 SUBUNIT B"/>
    <property type="match status" value="1"/>
</dbReference>
<feature type="compositionally biased region" description="Low complexity" evidence="7">
    <location>
        <begin position="386"/>
        <end position="396"/>
    </location>
</feature>
<dbReference type="Gene3D" id="1.10.20.120">
    <property type="match status" value="1"/>
</dbReference>
<dbReference type="InterPro" id="IPR040456">
    <property type="entry name" value="RNase_H2_suB"/>
</dbReference>
<feature type="compositionally biased region" description="Polar residues" evidence="7">
    <location>
        <begin position="366"/>
        <end position="381"/>
    </location>
</feature>
<keyword evidence="3" id="KW-0539">Nucleus</keyword>
<evidence type="ECO:0000313" key="11">
    <source>
        <dbReference type="Proteomes" id="UP000287166"/>
    </source>
</evidence>
<protein>
    <recommendedName>
        <fullName evidence="2">Ribonuclease H2 subunit B</fullName>
    </recommendedName>
    <alternativeName>
        <fullName evidence="5">Ribonuclease HI subunit B</fullName>
    </alternativeName>
</protein>
<keyword evidence="11" id="KW-1185">Reference proteome</keyword>
<feature type="compositionally biased region" description="Low complexity" evidence="7">
    <location>
        <begin position="841"/>
        <end position="858"/>
    </location>
</feature>
<gene>
    <name evidence="10" type="ORF">SCP_0308370</name>
</gene>
<evidence type="ECO:0000259" key="8">
    <source>
        <dbReference type="Pfam" id="PF09468"/>
    </source>
</evidence>
<evidence type="ECO:0000256" key="6">
    <source>
        <dbReference type="SAM" id="Coils"/>
    </source>
</evidence>
<name>A0A401GG21_9APHY</name>
<feature type="compositionally biased region" description="Polar residues" evidence="7">
    <location>
        <begin position="1005"/>
        <end position="1021"/>
    </location>
</feature>
<dbReference type="EMBL" id="BFAD01000003">
    <property type="protein sequence ID" value="GBE81112.1"/>
    <property type="molecule type" value="Genomic_DNA"/>
</dbReference>
<comment type="subcellular location">
    <subcellularLocation>
        <location evidence="1">Nucleus</location>
    </subcellularLocation>
</comment>
<proteinExistence type="predicted"/>
<dbReference type="GO" id="GO:0032299">
    <property type="term" value="C:ribonuclease H2 complex"/>
    <property type="evidence" value="ECO:0007669"/>
    <property type="project" value="InterPro"/>
</dbReference>
<dbReference type="OrthoDB" id="29098at2759"/>
<feature type="region of interest" description="Disordered" evidence="7">
    <location>
        <begin position="362"/>
        <end position="398"/>
    </location>
</feature>
<sequence length="1220" mass="132923">MAYHVGVLPDDVLQTLVAKLNRDSAEEENSSEGLRFVRLPHPRTGIPSLFLPYQTPDDSKSSLLEVQAVSPPNPRSWFMSHGEILDDGKLLVMTPIDPAFVLIPILQCIHPIDGTSNNFRTMEDILEEAAAKVAGKSSALDLKDPSAVCCVNDILHLLSFTCIQGAMKHLCEVKEITADIVVYRYTPAKVQDYLRLKVGRLASPEIFEGSRTLTRNLAKEGLMDDGKEALLESGRLRGACNLISHYISQELHTALLASYDFTALNAHLKAAEQVLVALTAENMNKAEKKENKIKNEVDKVEPPVVACARVRERVADIGTPPIRILSPTFMTETTKMSTKDTFAKQYIERSVQTDILAQIVTPPSPTLSTRMSSVLSRTSDSVAAGHSPSPSHSRSSTQFDIESAYSQTTDGSSPTHSFSTTARTYKRQQIAFNRPSKPFKIASTRLVSLPETVSAFSTKSALQKTARVVSMPTSLEDPSLLSDDFDLSAHSGEPFISEDEEGSRVRVHSHATDTPHTPSPPSSPESILIIANKNSLSEGFLRHNIRIEETSTPHPDNEGWISWANSPPRPIPALHGPLSLPYARCPSGAEGTIIDEQDHLPRIIWGLEGEDNPSSRPRSEAVPSPQYAPNPLPSHSGHSNVPPRFQNANVRIEVESGLRTQKHNPQELKRTPVTATQPKVQIPGSQPQSKPLVLPQSQQEIVRYPLRGQEPIDLSTIMHQQAEVASTGYHSDYDFYRARAVGSLEHDLHVHDIGRELGIDWTAALLAQENMRKSGYLSSTGSHSLNDHRDNHKSSTLSGASPLSLEYLASSHSPIVLEPPSQVKSRSTAPHRPSALEIAQQYRQQQLQQQHQHQQSLLPTPPNSSSPIWSSHFSPYQDTLISPELLSVPRLSKLSPIGLQSNTAFLHPEVTQQLRSSLQDRSHASGLLGRKGNSASLALPARIEDDPVRVRSLLPDGSNTVVSNTVSSYLHSQTRKQRSTAPASHVDRSPTVPRPPPNTPLSTVSSPSTAIRNNHTQTQIPMATPPSPTSPKPRLRSITQQHARSIPLARLVQRRLSSVPEEDAGTHPDLRTSSSPVPSLAQRARSYSSGESPVPPNVMFLLSPPSPLHVNTRSPSPIQPSQSNAADRNEAGFLDVGVGSHATVKLPGGGRADRGRGVGLSVSGSGSVQHDSKKDVVRGQENHRGRGSRKGGRGRKGRGGGMQHIFNGSERVDGGLMVKS</sequence>
<evidence type="ECO:0000256" key="3">
    <source>
        <dbReference type="ARBA" id="ARBA00023242"/>
    </source>
</evidence>
<evidence type="ECO:0000256" key="2">
    <source>
        <dbReference type="ARBA" id="ARBA00019062"/>
    </source>
</evidence>
<feature type="region of interest" description="Disordered" evidence="7">
    <location>
        <begin position="777"/>
        <end position="798"/>
    </location>
</feature>
<dbReference type="InParanoid" id="A0A401GG21"/>
<dbReference type="GO" id="GO:0006401">
    <property type="term" value="P:RNA catabolic process"/>
    <property type="evidence" value="ECO:0007669"/>
    <property type="project" value="TreeGrafter"/>
</dbReference>
<dbReference type="Pfam" id="PF17745">
    <property type="entry name" value="Ydr279_N"/>
    <property type="match status" value="1"/>
</dbReference>
<feature type="region of interest" description="Disordered" evidence="7">
    <location>
        <begin position="491"/>
        <end position="525"/>
    </location>
</feature>
<dbReference type="STRING" id="139825.A0A401GG21"/>
<feature type="compositionally biased region" description="Basic and acidic residues" evidence="7">
    <location>
        <begin position="1170"/>
        <end position="1184"/>
    </location>
</feature>
<accession>A0A401GG21</accession>
<comment type="function">
    <text evidence="4">Non catalytic subunit of RNase H2, an endonuclease that specifically degrades the RNA of RNA:DNA hybrids. Participates in DNA replication, possibly by mediating the removal of lagging-strand Okazaki fragment RNA primers during DNA replication. Mediates the excision of single ribonucleotides from DNA:RNA duplexes.</text>
</comment>
<feature type="compositionally biased region" description="Low complexity" evidence="7">
    <location>
        <begin position="958"/>
        <end position="968"/>
    </location>
</feature>
<dbReference type="InterPro" id="IPR019024">
    <property type="entry name" value="RNase_H2_suB_wHTH"/>
</dbReference>
<feature type="compositionally biased region" description="Low complexity" evidence="7">
    <location>
        <begin position="1159"/>
        <end position="1168"/>
    </location>
</feature>
<evidence type="ECO:0000256" key="5">
    <source>
        <dbReference type="ARBA" id="ARBA00033464"/>
    </source>
</evidence>
<organism evidence="10 11">
    <name type="scientific">Sparassis crispa</name>
    <dbReference type="NCBI Taxonomy" id="139825"/>
    <lineage>
        <taxon>Eukaryota</taxon>
        <taxon>Fungi</taxon>
        <taxon>Dikarya</taxon>
        <taxon>Basidiomycota</taxon>
        <taxon>Agaricomycotina</taxon>
        <taxon>Agaricomycetes</taxon>
        <taxon>Polyporales</taxon>
        <taxon>Sparassidaceae</taxon>
        <taxon>Sparassis</taxon>
    </lineage>
</organism>
<feature type="coiled-coil region" evidence="6">
    <location>
        <begin position="268"/>
        <end position="296"/>
    </location>
</feature>
<evidence type="ECO:0000259" key="9">
    <source>
        <dbReference type="Pfam" id="PF17745"/>
    </source>
</evidence>
<evidence type="ECO:0000256" key="7">
    <source>
        <dbReference type="SAM" id="MobiDB-lite"/>
    </source>
</evidence>
<dbReference type="PANTHER" id="PTHR13383:SF11">
    <property type="entry name" value="RIBONUCLEASE H2 SUBUNIT B"/>
    <property type="match status" value="1"/>
</dbReference>
<keyword evidence="6" id="KW-0175">Coiled coil</keyword>
<reference evidence="10 11" key="1">
    <citation type="journal article" date="2018" name="Sci. Rep.">
        <title>Genome sequence of the cauliflower mushroom Sparassis crispa (Hanabiratake) and its association with beneficial usage.</title>
        <authorList>
            <person name="Kiyama R."/>
            <person name="Furutani Y."/>
            <person name="Kawaguchi K."/>
            <person name="Nakanishi T."/>
        </authorList>
    </citation>
    <scope>NUCLEOTIDE SEQUENCE [LARGE SCALE GENOMIC DNA]</scope>
</reference>
<dbReference type="Proteomes" id="UP000287166">
    <property type="component" value="Unassembled WGS sequence"/>
</dbReference>
<feature type="region of interest" description="Disordered" evidence="7">
    <location>
        <begin position="1143"/>
        <end position="1220"/>
    </location>
</feature>
<feature type="compositionally biased region" description="Polar residues" evidence="7">
    <location>
        <begin position="673"/>
        <end position="691"/>
    </location>
</feature>
<feature type="region of interest" description="Disordered" evidence="7">
    <location>
        <begin position="954"/>
        <end position="1126"/>
    </location>
</feature>
<evidence type="ECO:0000256" key="4">
    <source>
        <dbReference type="ARBA" id="ARBA00024778"/>
    </source>
</evidence>
<dbReference type="InterPro" id="IPR041195">
    <property type="entry name" value="Rnh202_N"/>
</dbReference>
<comment type="caution">
    <text evidence="10">The sequence shown here is derived from an EMBL/GenBank/DDBJ whole genome shotgun (WGS) entry which is preliminary data.</text>
</comment>
<dbReference type="AlphaFoldDB" id="A0A401GG21"/>
<dbReference type="RefSeq" id="XP_027612025.1">
    <property type="nucleotide sequence ID" value="XM_027756224.1"/>
</dbReference>
<dbReference type="GeneID" id="38778029"/>
<evidence type="ECO:0000256" key="1">
    <source>
        <dbReference type="ARBA" id="ARBA00004123"/>
    </source>
</evidence>